<name>A0A2U1M5P1_ARTAN</name>
<dbReference type="InterPro" id="IPR058240">
    <property type="entry name" value="rSAM_sf"/>
</dbReference>
<dbReference type="OrthoDB" id="2384350at2759"/>
<sequence length="236" mass="27389">MFIVTRSTAFRFAVFVGYIEGPYHITMWPYNAFCLPKRDGTTSQCLSVLKHVKHSKEGMITKTFIMLGLGETVDELKEAMDDLHSIDVDILTLEQYLQISGCMTHYVKGKPIALTMKVIHAHKNCTEWSPNVYFEADIAVNLEAELARSEADHEPQISRREKNPLNMKHHLSTFLLRYGVYQCLQVTKLMWNATSFCTTIAQAGYEGEVVARWMLLHLNYKQRQEIRWELQRRGHF</sequence>
<protein>
    <submittedName>
        <fullName evidence="2">Lipoyl synthase, chloroplastic</fullName>
    </submittedName>
</protein>
<keyword evidence="1" id="KW-0411">Iron-sulfur</keyword>
<gene>
    <name evidence="2" type="ORF">CTI12_AA417630</name>
</gene>
<dbReference type="Proteomes" id="UP000245207">
    <property type="component" value="Unassembled WGS sequence"/>
</dbReference>
<dbReference type="AlphaFoldDB" id="A0A2U1M5P1"/>
<dbReference type="GO" id="GO:0005739">
    <property type="term" value="C:mitochondrion"/>
    <property type="evidence" value="ECO:0007669"/>
    <property type="project" value="TreeGrafter"/>
</dbReference>
<dbReference type="PANTHER" id="PTHR10949">
    <property type="entry name" value="LIPOYL SYNTHASE"/>
    <property type="match status" value="1"/>
</dbReference>
<comment type="caution">
    <text evidence="2">The sequence shown here is derived from an EMBL/GenBank/DDBJ whole genome shotgun (WGS) entry which is preliminary data.</text>
</comment>
<dbReference type="STRING" id="35608.A0A2U1M5P1"/>
<organism evidence="2 3">
    <name type="scientific">Artemisia annua</name>
    <name type="common">Sweet wormwood</name>
    <dbReference type="NCBI Taxonomy" id="35608"/>
    <lineage>
        <taxon>Eukaryota</taxon>
        <taxon>Viridiplantae</taxon>
        <taxon>Streptophyta</taxon>
        <taxon>Embryophyta</taxon>
        <taxon>Tracheophyta</taxon>
        <taxon>Spermatophyta</taxon>
        <taxon>Magnoliopsida</taxon>
        <taxon>eudicotyledons</taxon>
        <taxon>Gunneridae</taxon>
        <taxon>Pentapetalae</taxon>
        <taxon>asterids</taxon>
        <taxon>campanulids</taxon>
        <taxon>Asterales</taxon>
        <taxon>Asteraceae</taxon>
        <taxon>Asteroideae</taxon>
        <taxon>Anthemideae</taxon>
        <taxon>Artemisiinae</taxon>
        <taxon>Artemisia</taxon>
    </lineage>
</organism>
<reference evidence="2 3" key="1">
    <citation type="journal article" date="2018" name="Mol. Plant">
        <title>The genome of Artemisia annua provides insight into the evolution of Asteraceae family and artemisinin biosynthesis.</title>
        <authorList>
            <person name="Shen Q."/>
            <person name="Zhang L."/>
            <person name="Liao Z."/>
            <person name="Wang S."/>
            <person name="Yan T."/>
            <person name="Shi P."/>
            <person name="Liu M."/>
            <person name="Fu X."/>
            <person name="Pan Q."/>
            <person name="Wang Y."/>
            <person name="Lv Z."/>
            <person name="Lu X."/>
            <person name="Zhang F."/>
            <person name="Jiang W."/>
            <person name="Ma Y."/>
            <person name="Chen M."/>
            <person name="Hao X."/>
            <person name="Li L."/>
            <person name="Tang Y."/>
            <person name="Lv G."/>
            <person name="Zhou Y."/>
            <person name="Sun X."/>
            <person name="Brodelius P.E."/>
            <person name="Rose J.K.C."/>
            <person name="Tang K."/>
        </authorList>
    </citation>
    <scope>NUCLEOTIDE SEQUENCE [LARGE SCALE GENOMIC DNA]</scope>
    <source>
        <strain evidence="3">cv. Huhao1</strain>
        <tissue evidence="2">Leaf</tissue>
    </source>
</reference>
<dbReference type="GO" id="GO:0051539">
    <property type="term" value="F:4 iron, 4 sulfur cluster binding"/>
    <property type="evidence" value="ECO:0007669"/>
    <property type="project" value="UniProtKB-KW"/>
</dbReference>
<evidence type="ECO:0000313" key="2">
    <source>
        <dbReference type="EMBL" id="PWA56575.1"/>
    </source>
</evidence>
<accession>A0A2U1M5P1</accession>
<keyword evidence="1" id="KW-0408">Iron</keyword>
<evidence type="ECO:0000313" key="3">
    <source>
        <dbReference type="Proteomes" id="UP000245207"/>
    </source>
</evidence>
<dbReference type="GO" id="GO:0016992">
    <property type="term" value="F:lipoate synthase activity"/>
    <property type="evidence" value="ECO:0007669"/>
    <property type="project" value="InterPro"/>
</dbReference>
<dbReference type="EMBL" id="PKPP01006417">
    <property type="protein sequence ID" value="PWA56575.1"/>
    <property type="molecule type" value="Genomic_DNA"/>
</dbReference>
<dbReference type="InterPro" id="IPR003698">
    <property type="entry name" value="Lipoyl_synth"/>
</dbReference>
<dbReference type="SUPFAM" id="SSF102114">
    <property type="entry name" value="Radical SAM enzymes"/>
    <property type="match status" value="1"/>
</dbReference>
<dbReference type="PANTHER" id="PTHR10949:SF38">
    <property type="entry name" value="LIPOYL SYNTHASE, CHLOROPLASTIC"/>
    <property type="match status" value="1"/>
</dbReference>
<evidence type="ECO:0000256" key="1">
    <source>
        <dbReference type="ARBA" id="ARBA00022485"/>
    </source>
</evidence>
<keyword evidence="3" id="KW-1185">Reference proteome</keyword>
<keyword evidence="1" id="KW-0479">Metal-binding</keyword>
<proteinExistence type="predicted"/>
<keyword evidence="1" id="KW-0004">4Fe-4S</keyword>